<dbReference type="CDD" id="cd07010">
    <property type="entry name" value="cupin_PMI_type_I_N_bac"/>
    <property type="match status" value="1"/>
</dbReference>
<keyword evidence="4" id="KW-0413">Isomerase</keyword>
<dbReference type="InterPro" id="IPR014710">
    <property type="entry name" value="RmlC-like_jellyroll"/>
</dbReference>
<gene>
    <name evidence="4" type="ORF">ENQ20_06060</name>
</gene>
<dbReference type="SUPFAM" id="SSF51182">
    <property type="entry name" value="RmlC-like cupins"/>
    <property type="match status" value="1"/>
</dbReference>
<comment type="caution">
    <text evidence="4">The sequence shown here is derived from an EMBL/GenBank/DDBJ whole genome shotgun (WGS) entry which is preliminary data.</text>
</comment>
<keyword evidence="2" id="KW-0862">Zinc</keyword>
<dbReference type="EMBL" id="DSMG01000066">
    <property type="protein sequence ID" value="HDX31043.1"/>
    <property type="molecule type" value="Genomic_DNA"/>
</dbReference>
<dbReference type="GO" id="GO:0004476">
    <property type="term" value="F:mannose-6-phosphate isomerase activity"/>
    <property type="evidence" value="ECO:0007669"/>
    <property type="project" value="InterPro"/>
</dbReference>
<protein>
    <submittedName>
        <fullName evidence="4">Mannose-6-phosphate isomerase</fullName>
    </submittedName>
</protein>
<dbReference type="InterPro" id="IPR046457">
    <property type="entry name" value="PMI_typeI_cat"/>
</dbReference>
<dbReference type="InterPro" id="IPR051804">
    <property type="entry name" value="Carb_Metab_Reg_Kinase/Isom"/>
</dbReference>
<dbReference type="Gene3D" id="2.60.120.10">
    <property type="entry name" value="Jelly Rolls"/>
    <property type="match status" value="2"/>
</dbReference>
<dbReference type="AlphaFoldDB" id="A0A7C1J9X3"/>
<name>A0A7C1J9X3_9CHLR</name>
<evidence type="ECO:0000259" key="3">
    <source>
        <dbReference type="Pfam" id="PF20511"/>
    </source>
</evidence>
<evidence type="ECO:0000256" key="1">
    <source>
        <dbReference type="ARBA" id="ARBA00022723"/>
    </source>
</evidence>
<dbReference type="PANTHER" id="PTHR42742">
    <property type="entry name" value="TRANSCRIPTIONAL REPRESSOR MPRA"/>
    <property type="match status" value="1"/>
</dbReference>
<sequence>MRGRPTCAVRPTRSTGRAICLWPKGSNSSKRRFPDKAIAHKKEKLLMSDSIADEMIYPLTFDPVFKDYPWGGRNLETKLGRTIPEGVVAESWDIAAHPNGSSVVNAGPLKGKTLPEVQALLGEALVGERNHQALKTGKFPLLIKILDANRWLSIQVHPDDAYGLAHEGEPGKTEMWVVLHAEPGAELIYGFAPGMTREQYAAVIGTEASAEGLHRVPVQPGDVIFVPAGTIHALGPGIMVAEIQQNSDTTYRIWDWGRPRPLHLEKALEVLNFEQIAPGPATPETLVDEDGLRVERLVRCPYFETERIMLPAGHEFYGLCDGSTFEIWAVLQGKATFYSDAEPVTLKAVEWVLLPAALGTYQIHAEEDAVLLRVTTPAPETL</sequence>
<proteinExistence type="predicted"/>
<dbReference type="Pfam" id="PF20511">
    <property type="entry name" value="PMI_typeI_cat"/>
    <property type="match status" value="1"/>
</dbReference>
<keyword evidence="1" id="KW-0479">Metal-binding</keyword>
<accession>A0A7C1J9X3</accession>
<evidence type="ECO:0000256" key="2">
    <source>
        <dbReference type="ARBA" id="ARBA00022833"/>
    </source>
</evidence>
<dbReference type="PANTHER" id="PTHR42742:SF3">
    <property type="entry name" value="FRUCTOKINASE"/>
    <property type="match status" value="1"/>
</dbReference>
<dbReference type="InterPro" id="IPR011051">
    <property type="entry name" value="RmlC_Cupin_sf"/>
</dbReference>
<organism evidence="4">
    <name type="scientific">Caldilinea aerophila</name>
    <dbReference type="NCBI Taxonomy" id="133453"/>
    <lineage>
        <taxon>Bacteria</taxon>
        <taxon>Bacillati</taxon>
        <taxon>Chloroflexota</taxon>
        <taxon>Caldilineae</taxon>
        <taxon>Caldilineales</taxon>
        <taxon>Caldilineaceae</taxon>
        <taxon>Caldilinea</taxon>
    </lineage>
</organism>
<evidence type="ECO:0000313" key="4">
    <source>
        <dbReference type="EMBL" id="HDX31043.1"/>
    </source>
</evidence>
<dbReference type="GO" id="GO:0008270">
    <property type="term" value="F:zinc ion binding"/>
    <property type="evidence" value="ECO:0007669"/>
    <property type="project" value="InterPro"/>
</dbReference>
<reference evidence="4" key="1">
    <citation type="journal article" date="2020" name="mSystems">
        <title>Genome- and Community-Level Interaction Insights into Carbon Utilization and Element Cycling Functions of Hydrothermarchaeota in Hydrothermal Sediment.</title>
        <authorList>
            <person name="Zhou Z."/>
            <person name="Liu Y."/>
            <person name="Xu W."/>
            <person name="Pan J."/>
            <person name="Luo Z.H."/>
            <person name="Li M."/>
        </authorList>
    </citation>
    <scope>NUCLEOTIDE SEQUENCE [LARGE SCALE GENOMIC DNA]</scope>
    <source>
        <strain evidence="4">SpSt-289</strain>
    </source>
</reference>
<feature type="domain" description="Phosphomannose isomerase type I catalytic" evidence="3">
    <location>
        <begin position="62"/>
        <end position="163"/>
    </location>
</feature>